<protein>
    <submittedName>
        <fullName evidence="1">Uncharacterized protein</fullName>
    </submittedName>
</protein>
<gene>
    <name evidence="1" type="ORF">TCON_1239</name>
</gene>
<proteinExistence type="predicted"/>
<keyword evidence="2" id="KW-1185">Reference proteome</keyword>
<name>A0ABQ7HZF3_9MICR</name>
<accession>A0ABQ7HZF3</accession>
<dbReference type="EMBL" id="SBIQ01000075">
    <property type="protein sequence ID" value="KAF7683554.1"/>
    <property type="molecule type" value="Genomic_DNA"/>
</dbReference>
<reference evidence="1 2" key="1">
    <citation type="submission" date="2019-01" db="EMBL/GenBank/DDBJ databases">
        <title>Genomes sequencing and comparative genomics of infectious freshwater microsporidia, Cucumispora dikerogammari and Thelohania contejeani.</title>
        <authorList>
            <person name="Cormier A."/>
            <person name="Giraud I."/>
            <person name="Wattier R."/>
            <person name="Teixeira M."/>
            <person name="Grandjean F."/>
            <person name="Rigaud T."/>
            <person name="Cordaux R."/>
        </authorList>
    </citation>
    <scope>NUCLEOTIDE SEQUENCE [LARGE SCALE GENOMIC DNA]</scope>
    <source>
        <strain evidence="1">T1</strain>
        <tissue evidence="1">Spores</tissue>
    </source>
</reference>
<comment type="caution">
    <text evidence="1">The sequence shown here is derived from an EMBL/GenBank/DDBJ whole genome shotgun (WGS) entry which is preliminary data.</text>
</comment>
<dbReference type="Proteomes" id="UP001516464">
    <property type="component" value="Unassembled WGS sequence"/>
</dbReference>
<sequence length="170" mass="19683">MGNICSYQNNITPFHIILLGLNSEEKFKFFCTVTKSNPNITRKKLYDEKTININDCNVNIVYTGELKGLDISRCIYHGNGLIYIADMGNESEIENIINHLKVIDKIRNHVYSTPMAIICVYKSNVLTNSVERISRLEQDEYSHVRVFPVENYNDEDLQPVLNWLLTSTKY</sequence>
<evidence type="ECO:0000313" key="2">
    <source>
        <dbReference type="Proteomes" id="UP001516464"/>
    </source>
</evidence>
<organism evidence="1 2">
    <name type="scientific">Astathelohania contejeani</name>
    <dbReference type="NCBI Taxonomy" id="164912"/>
    <lineage>
        <taxon>Eukaryota</taxon>
        <taxon>Fungi</taxon>
        <taxon>Fungi incertae sedis</taxon>
        <taxon>Microsporidia</taxon>
        <taxon>Astathelohaniidae</taxon>
        <taxon>Astathelohania</taxon>
    </lineage>
</organism>
<evidence type="ECO:0000313" key="1">
    <source>
        <dbReference type="EMBL" id="KAF7683554.1"/>
    </source>
</evidence>